<dbReference type="EMBL" id="NPCC01000006">
    <property type="protein sequence ID" value="PAE89752.1"/>
    <property type="molecule type" value="Genomic_DNA"/>
</dbReference>
<reference evidence="1 2" key="1">
    <citation type="submission" date="2017-07" db="EMBL/GenBank/DDBJ databases">
        <title>Isolation and whole genome analysis of endospore-forming bacteria from heroin.</title>
        <authorList>
            <person name="Kalinowski J."/>
            <person name="Ahrens B."/>
            <person name="Al-Dilaimi A."/>
            <person name="Winkler A."/>
            <person name="Wibberg D."/>
            <person name="Schleenbecker U."/>
            <person name="Ruckert C."/>
            <person name="Wolfel R."/>
            <person name="Grass G."/>
        </authorList>
    </citation>
    <scope>NUCLEOTIDE SEQUENCE [LARGE SCALE GENOMIC DNA]</scope>
    <source>
        <strain evidence="1 2">7539</strain>
    </source>
</reference>
<comment type="caution">
    <text evidence="1">The sequence shown here is derived from an EMBL/GenBank/DDBJ whole genome shotgun (WGS) entry which is preliminary data.</text>
</comment>
<sequence>MNVDFYTKKGCPLCDKGYALLKELADSYSLVIQCHDIYQDDVLLEKYQLKIPVVCIDDQEIGYGLLEKESLQKQIERIRSIKQ</sequence>
<dbReference type="Proteomes" id="UP000216207">
    <property type="component" value="Unassembled WGS sequence"/>
</dbReference>
<gene>
    <name evidence="1" type="ORF">CHH72_05720</name>
</gene>
<protein>
    <submittedName>
        <fullName evidence="1">Glutaredoxin family protein</fullName>
    </submittedName>
</protein>
<dbReference type="Pfam" id="PF05768">
    <property type="entry name" value="Glrx-like"/>
    <property type="match status" value="1"/>
</dbReference>
<evidence type="ECO:0000313" key="2">
    <source>
        <dbReference type="Proteomes" id="UP000216207"/>
    </source>
</evidence>
<evidence type="ECO:0000313" key="1">
    <source>
        <dbReference type="EMBL" id="PAE89752.1"/>
    </source>
</evidence>
<dbReference type="InterPro" id="IPR008554">
    <property type="entry name" value="Glutaredoxin-like"/>
</dbReference>
<proteinExistence type="predicted"/>
<name>A0A268P1Y2_SHOCL</name>
<accession>A0A268P1Y2</accession>
<dbReference type="Gene3D" id="3.40.30.10">
    <property type="entry name" value="Glutaredoxin"/>
    <property type="match status" value="1"/>
</dbReference>
<dbReference type="AlphaFoldDB" id="A0A268P1Y2"/>
<dbReference type="RefSeq" id="WP_011247866.1">
    <property type="nucleotide sequence ID" value="NZ_CP174174.1"/>
</dbReference>
<dbReference type="OMA" id="YSKENCC"/>
<dbReference type="InterPro" id="IPR036249">
    <property type="entry name" value="Thioredoxin-like_sf"/>
</dbReference>
<organism evidence="1 2">
    <name type="scientific">Shouchella clausii</name>
    <name type="common">Alkalihalobacillus clausii</name>
    <dbReference type="NCBI Taxonomy" id="79880"/>
    <lineage>
        <taxon>Bacteria</taxon>
        <taxon>Bacillati</taxon>
        <taxon>Bacillota</taxon>
        <taxon>Bacilli</taxon>
        <taxon>Bacillales</taxon>
        <taxon>Bacillaceae</taxon>
        <taxon>Shouchella</taxon>
    </lineage>
</organism>
<dbReference type="SUPFAM" id="SSF52833">
    <property type="entry name" value="Thioredoxin-like"/>
    <property type="match status" value="1"/>
</dbReference>